<dbReference type="Proteomes" id="UP001595965">
    <property type="component" value="Unassembled WGS sequence"/>
</dbReference>
<dbReference type="PANTHER" id="PTHR30231:SF42">
    <property type="entry name" value="EXONUCLEASE"/>
    <property type="match status" value="1"/>
</dbReference>
<dbReference type="PANTHER" id="PTHR30231">
    <property type="entry name" value="DNA POLYMERASE III SUBUNIT EPSILON"/>
    <property type="match status" value="1"/>
</dbReference>
<accession>A0ABV8Y0K7</accession>
<dbReference type="SUPFAM" id="SSF52113">
    <property type="entry name" value="BRCT domain"/>
    <property type="match status" value="1"/>
</dbReference>
<dbReference type="RefSeq" id="WP_344226418.1">
    <property type="nucleotide sequence ID" value="NZ_BAAALH010000001.1"/>
</dbReference>
<gene>
    <name evidence="3" type="ORF">ACFO0K_12410</name>
</gene>
<sequence>MALDFTALDFETANGFRGSPCSVGLVRVRNGQPVERAYWLMRPPAGFDRFDARNVGIHGITAAHVASAPRFAEVFGDMADFIGSDPLVAHNAGFDLGVIESALEVSGRDIPRFDYACSLVMARRTYELPSYALPVAAVEAGHPLANHHDALADAEACAWIMIDVLERRTADRQRPGQQAGQQRVGGLLVERHVSSPDPVVAERIAGGGESRPLGTTGTNRAVQSSTGASTGLLEAGLAEILALDGVRLRQLEARRAGTKPESRATRQARGLGPVFDSTVVLPHAERMPDLMHWPDEGINPEPAADADPAHPLYGHTVVFTGNLGMPRQEAKTRAAAWGARTGSRVNAQTTILVVGDGFRVEDLGTATRGGAIGHRKTRDALARRQQGQQVELVSEPEFLQMLDGNWPDAAV</sequence>
<proteinExistence type="predicted"/>
<dbReference type="SMART" id="SM00479">
    <property type="entry name" value="EXOIII"/>
    <property type="match status" value="1"/>
</dbReference>
<protein>
    <submittedName>
        <fullName evidence="3">Exonuclease domain-containing protein</fullName>
    </submittedName>
</protein>
<keyword evidence="3" id="KW-0540">Nuclease</keyword>
<feature type="compositionally biased region" description="Polar residues" evidence="1">
    <location>
        <begin position="213"/>
        <end position="225"/>
    </location>
</feature>
<dbReference type="CDD" id="cd06130">
    <property type="entry name" value="DNA_pol_III_epsilon_like"/>
    <property type="match status" value="1"/>
</dbReference>
<keyword evidence="3" id="KW-0269">Exonuclease</keyword>
<keyword evidence="3" id="KW-0378">Hydrolase</keyword>
<dbReference type="GO" id="GO:0004527">
    <property type="term" value="F:exonuclease activity"/>
    <property type="evidence" value="ECO:0007669"/>
    <property type="project" value="UniProtKB-KW"/>
</dbReference>
<evidence type="ECO:0000313" key="4">
    <source>
        <dbReference type="Proteomes" id="UP001595965"/>
    </source>
</evidence>
<reference evidence="4" key="1">
    <citation type="journal article" date="2019" name="Int. J. Syst. Evol. Microbiol.">
        <title>The Global Catalogue of Microorganisms (GCM) 10K type strain sequencing project: providing services to taxonomists for standard genome sequencing and annotation.</title>
        <authorList>
            <consortium name="The Broad Institute Genomics Platform"/>
            <consortium name="The Broad Institute Genome Sequencing Center for Infectious Disease"/>
            <person name="Wu L."/>
            <person name="Ma J."/>
        </authorList>
    </citation>
    <scope>NUCLEOTIDE SEQUENCE [LARGE SCALE GENOMIC DNA]</scope>
    <source>
        <strain evidence="4">CGMCC 1.12125</strain>
    </source>
</reference>
<dbReference type="EMBL" id="JBHSEN010000002">
    <property type="protein sequence ID" value="MFC4430473.1"/>
    <property type="molecule type" value="Genomic_DNA"/>
</dbReference>
<dbReference type="CDD" id="cd17748">
    <property type="entry name" value="BRCT_DNA_ligase_like"/>
    <property type="match status" value="1"/>
</dbReference>
<comment type="caution">
    <text evidence="3">The sequence shown here is derived from an EMBL/GenBank/DDBJ whole genome shotgun (WGS) entry which is preliminary data.</text>
</comment>
<dbReference type="Gene3D" id="3.40.50.10190">
    <property type="entry name" value="BRCT domain"/>
    <property type="match status" value="1"/>
</dbReference>
<name>A0ABV8Y0K7_9MICC</name>
<dbReference type="InterPro" id="IPR001357">
    <property type="entry name" value="BRCT_dom"/>
</dbReference>
<dbReference type="SUPFAM" id="SSF53098">
    <property type="entry name" value="Ribonuclease H-like"/>
    <property type="match status" value="1"/>
</dbReference>
<dbReference type="InterPro" id="IPR036397">
    <property type="entry name" value="RNaseH_sf"/>
</dbReference>
<keyword evidence="4" id="KW-1185">Reference proteome</keyword>
<dbReference type="InterPro" id="IPR013520">
    <property type="entry name" value="Ribonucl_H"/>
</dbReference>
<dbReference type="InterPro" id="IPR036420">
    <property type="entry name" value="BRCT_dom_sf"/>
</dbReference>
<feature type="region of interest" description="Disordered" evidence="1">
    <location>
        <begin position="204"/>
        <end position="225"/>
    </location>
</feature>
<organism evidence="3 4">
    <name type="scientific">Citricoccus alkalitolerans</name>
    <dbReference type="NCBI Taxonomy" id="246603"/>
    <lineage>
        <taxon>Bacteria</taxon>
        <taxon>Bacillati</taxon>
        <taxon>Actinomycetota</taxon>
        <taxon>Actinomycetes</taxon>
        <taxon>Micrococcales</taxon>
        <taxon>Micrococcaceae</taxon>
        <taxon>Citricoccus</taxon>
    </lineage>
</organism>
<feature type="domain" description="Exonuclease" evidence="2">
    <location>
        <begin position="4"/>
        <end position="170"/>
    </location>
</feature>
<dbReference type="InterPro" id="IPR012337">
    <property type="entry name" value="RNaseH-like_sf"/>
</dbReference>
<dbReference type="Pfam" id="PF00929">
    <property type="entry name" value="RNase_T"/>
    <property type="match status" value="1"/>
</dbReference>
<evidence type="ECO:0000259" key="2">
    <source>
        <dbReference type="SMART" id="SM00479"/>
    </source>
</evidence>
<dbReference type="Pfam" id="PF00533">
    <property type="entry name" value="BRCT"/>
    <property type="match status" value="1"/>
</dbReference>
<evidence type="ECO:0000256" key="1">
    <source>
        <dbReference type="SAM" id="MobiDB-lite"/>
    </source>
</evidence>
<dbReference type="Gene3D" id="3.30.420.10">
    <property type="entry name" value="Ribonuclease H-like superfamily/Ribonuclease H"/>
    <property type="match status" value="1"/>
</dbReference>
<evidence type="ECO:0000313" key="3">
    <source>
        <dbReference type="EMBL" id="MFC4430473.1"/>
    </source>
</evidence>